<gene>
    <name evidence="4" type="ORF">UTRI_04394</name>
</gene>
<protein>
    <recommendedName>
        <fullName evidence="3">Oxo-4-hydroxy-4-carboxy-5-ureidoimidazoline decarboxylase domain-containing protein</fullName>
    </recommendedName>
</protein>
<proteinExistence type="predicted"/>
<keyword evidence="5" id="KW-1185">Reference proteome</keyword>
<reference evidence="4 5" key="1">
    <citation type="submission" date="2018-03" db="EMBL/GenBank/DDBJ databases">
        <authorList>
            <person name="Guldener U."/>
        </authorList>
    </citation>
    <scope>NUCLEOTIDE SEQUENCE [LARGE SCALE GENOMIC DNA]</scope>
    <source>
        <strain evidence="4 5">NBRC100155</strain>
    </source>
</reference>
<feature type="compositionally biased region" description="Basic and acidic residues" evidence="2">
    <location>
        <begin position="399"/>
        <end position="423"/>
    </location>
</feature>
<dbReference type="SUPFAM" id="SSF158694">
    <property type="entry name" value="UraD-Like"/>
    <property type="match status" value="1"/>
</dbReference>
<evidence type="ECO:0000256" key="2">
    <source>
        <dbReference type="SAM" id="MobiDB-lite"/>
    </source>
</evidence>
<feature type="domain" description="Oxo-4-hydroxy-4-carboxy-5-ureidoimidazoline decarboxylase" evidence="3">
    <location>
        <begin position="45"/>
        <end position="159"/>
    </location>
</feature>
<dbReference type="InterPro" id="IPR018020">
    <property type="entry name" value="OHCU_decarboxylase"/>
</dbReference>
<dbReference type="InterPro" id="IPR036778">
    <property type="entry name" value="OHCU_decarboxylase_sf"/>
</dbReference>
<feature type="region of interest" description="Disordered" evidence="2">
    <location>
        <begin position="380"/>
        <end position="510"/>
    </location>
</feature>
<dbReference type="PANTHER" id="PTHR37987:SF1">
    <property type="entry name" value="OXO-4-HYDROXY-4-CARBOXY-5-UREIDOIMIDAZOLINE DECARBOXYLASE DOMAIN-CONTAINING PROTEIN"/>
    <property type="match status" value="1"/>
</dbReference>
<dbReference type="Gene3D" id="1.10.3330.10">
    <property type="entry name" value="Oxo-4-hydroxy-4-carboxy-5-ureidoimidazoline decarboxylase"/>
    <property type="match status" value="1"/>
</dbReference>
<dbReference type="GO" id="GO:0006144">
    <property type="term" value="P:purine nucleobase metabolic process"/>
    <property type="evidence" value="ECO:0007669"/>
    <property type="project" value="UniProtKB-KW"/>
</dbReference>
<dbReference type="PANTHER" id="PTHR37987">
    <property type="entry name" value="CHROMOSOME 9, WHOLE GENOME SHOTGUN SEQUENCE"/>
    <property type="match status" value="1"/>
</dbReference>
<evidence type="ECO:0000313" key="5">
    <source>
        <dbReference type="Proteomes" id="UP000324022"/>
    </source>
</evidence>
<feature type="compositionally biased region" description="Low complexity" evidence="2">
    <location>
        <begin position="447"/>
        <end position="461"/>
    </location>
</feature>
<dbReference type="Pfam" id="PF09349">
    <property type="entry name" value="OHCU_decarbox"/>
    <property type="match status" value="1"/>
</dbReference>
<keyword evidence="1" id="KW-0659">Purine metabolism</keyword>
<dbReference type="Proteomes" id="UP000324022">
    <property type="component" value="Unassembled WGS sequence"/>
</dbReference>
<dbReference type="EMBL" id="OOIN01000047">
    <property type="protein sequence ID" value="SPO32650.1"/>
    <property type="molecule type" value="Genomic_DNA"/>
</dbReference>
<feature type="compositionally biased region" description="Basic and acidic residues" evidence="2">
    <location>
        <begin position="207"/>
        <end position="216"/>
    </location>
</feature>
<organism evidence="4 5">
    <name type="scientific">Ustilago trichophora</name>
    <dbReference type="NCBI Taxonomy" id="86804"/>
    <lineage>
        <taxon>Eukaryota</taxon>
        <taxon>Fungi</taxon>
        <taxon>Dikarya</taxon>
        <taxon>Basidiomycota</taxon>
        <taxon>Ustilaginomycotina</taxon>
        <taxon>Ustilaginomycetes</taxon>
        <taxon>Ustilaginales</taxon>
        <taxon>Ustilaginaceae</taxon>
        <taxon>Ustilago</taxon>
    </lineage>
</organism>
<name>A0A5C3ER80_9BASI</name>
<dbReference type="OrthoDB" id="5398391at2759"/>
<dbReference type="AlphaFoldDB" id="A0A5C3ER80"/>
<accession>A0A5C3ER80</accession>
<evidence type="ECO:0000313" key="4">
    <source>
        <dbReference type="EMBL" id="SPO32650.1"/>
    </source>
</evidence>
<feature type="region of interest" description="Disordered" evidence="2">
    <location>
        <begin position="92"/>
        <end position="114"/>
    </location>
</feature>
<evidence type="ECO:0000256" key="1">
    <source>
        <dbReference type="ARBA" id="ARBA00022631"/>
    </source>
</evidence>
<evidence type="ECO:0000259" key="3">
    <source>
        <dbReference type="Pfam" id="PF09349"/>
    </source>
</evidence>
<sequence>MAALIIPAAQIPNATPEQLSPILLRLLECPQELLSDLASQSAAAIADLPEDARPESYEGLLDVARFCVEDEPGWEVERRAKFIGGHPRIGAPLNAPTSELSEESRKEQMKGGQVDPATLEKLARLNAIYEAKYPGLRFVTYVAGRSRAAVAEELASLLGEKTAALKDAKDLSKDDVRAQDTKEWQSELERASDALWEIAVDRAGKLKAEAETKTGDDSNQDGEDSKIEAGPPKPSVAQVPVSTEPTAAVAKDGKASQETIGQDVPFLSLASFRMLVLSSPVLESFFKSDLTESFYLESVERSQSGGAYAWHTAPSLPGTPRAVPGASKENSWATSEATYSRDVTTGARGKVVGFLGNLLGEEGKAKMNQLADQVGQRLQTHTVTGPRPSFGRNSTLDGGKMDTQELREKEAEERRKAAEERKSTLGNRLFNALRAPARTPSTQDLKAAAAAGSAGAATATSPSVSQAEERGRTLDKQPSFSSSGTSKVDKRMSLRGSDLSTAGPQAAAEALRAAQEALLQERPVFVIDEVGEDEGEGDDGAEAAAEVEDLGHVVEEAESGQEAQGLLSGRQAQMAKELRSAPAQ</sequence>
<feature type="region of interest" description="Disordered" evidence="2">
    <location>
        <begin position="207"/>
        <end position="255"/>
    </location>
</feature>
<feature type="region of interest" description="Disordered" evidence="2">
    <location>
        <begin position="557"/>
        <end position="584"/>
    </location>
</feature>
<feature type="compositionally biased region" description="Polar residues" evidence="2">
    <location>
        <begin position="476"/>
        <end position="486"/>
    </location>
</feature>